<accession>N9R697</accession>
<dbReference type="Pfam" id="PF11876">
    <property type="entry name" value="TsiV"/>
    <property type="match status" value="1"/>
</dbReference>
<comment type="caution">
    <text evidence="1">The sequence shown here is derived from an EMBL/GenBank/DDBJ whole genome shotgun (WGS) entry which is preliminary data.</text>
</comment>
<dbReference type="InterPro" id="IPR021815">
    <property type="entry name" value="TsiV"/>
</dbReference>
<dbReference type="PATRIC" id="fig|1217695.3.peg.1907"/>
<gene>
    <name evidence="1" type="ORF">F889_01966</name>
</gene>
<name>N9R697_9GAMM</name>
<dbReference type="AlphaFoldDB" id="N9R697"/>
<dbReference type="Proteomes" id="UP000013009">
    <property type="component" value="Unassembled WGS sequence"/>
</dbReference>
<sequence>MHLVEKQYPSEKELIQQIKEAERELLMLDNSDQALAQLSLTIQLYYLNGGNEEGKKKALNIIDKFKNAYPLKSHFAAFKSNGFVEFTDKSYQSAYKKALDTNVLEWHLTTAESGQVSGSYVLSIGTARDNYGCSYMEFNFPISLVYEENGRAEFYSWISYLIQNLEVLHGYAGLSIQLPHDRHPYQFYEYGVTRQYWGITPDGPSFFTLDWETGTRSINWYTFIGKNLKDKLINQPFYETTLKNVPDLELTEINGCMVIKAGELPRLGNKSKPLPLSYVVVNQLCKAVRTDMPTDAMHTAYRGPRYSLSQVYYWIRRWDNTNFSKGVFDFDGIKEDLLPILGEYSNEDRIVPYSGIWTPFDFVGIEQHLTQGQEFPEEAEYDWDNGELDSKPAVWKLISRDDGGVVVLPNPF</sequence>
<dbReference type="RefSeq" id="WP_005273559.1">
    <property type="nucleotide sequence ID" value="NZ_KB850195.1"/>
</dbReference>
<evidence type="ECO:0000313" key="1">
    <source>
        <dbReference type="EMBL" id="ENX34677.1"/>
    </source>
</evidence>
<proteinExistence type="predicted"/>
<dbReference type="HOGENOM" id="CLU_055602_0_1_6"/>
<keyword evidence="2" id="KW-1185">Reference proteome</keyword>
<evidence type="ECO:0000313" key="2">
    <source>
        <dbReference type="Proteomes" id="UP000013009"/>
    </source>
</evidence>
<organism evidence="1 2">
    <name type="scientific">Acinetobacter colistiniresistens</name>
    <dbReference type="NCBI Taxonomy" id="280145"/>
    <lineage>
        <taxon>Bacteria</taxon>
        <taxon>Pseudomonadati</taxon>
        <taxon>Pseudomonadota</taxon>
        <taxon>Gammaproteobacteria</taxon>
        <taxon>Moraxellales</taxon>
        <taxon>Moraxellaceae</taxon>
        <taxon>Acinetobacter</taxon>
    </lineage>
</organism>
<dbReference type="OrthoDB" id="8986326at2"/>
<reference evidence="1 2" key="1">
    <citation type="submission" date="2013-02" db="EMBL/GenBank/DDBJ databases">
        <title>The Genome Sequence of Acinetobacter sp. NIPH 1859.</title>
        <authorList>
            <consortium name="The Broad Institute Genome Sequencing Platform"/>
            <consortium name="The Broad Institute Genome Sequencing Center for Infectious Disease"/>
            <person name="Cerqueira G."/>
            <person name="Feldgarden M."/>
            <person name="Courvalin P."/>
            <person name="Perichon B."/>
            <person name="Grillot-Courvalin C."/>
            <person name="Clermont D."/>
            <person name="Rocha E."/>
            <person name="Yoon E.-J."/>
            <person name="Nemec A."/>
            <person name="Walker B."/>
            <person name="Young S.K."/>
            <person name="Zeng Q."/>
            <person name="Gargeya S."/>
            <person name="Fitzgerald M."/>
            <person name="Haas B."/>
            <person name="Abouelleil A."/>
            <person name="Alvarado L."/>
            <person name="Arachchi H.M."/>
            <person name="Berlin A.M."/>
            <person name="Chapman S.B."/>
            <person name="Dewar J."/>
            <person name="Goldberg J."/>
            <person name="Griggs A."/>
            <person name="Gujja S."/>
            <person name="Hansen M."/>
            <person name="Howarth C."/>
            <person name="Imamovic A."/>
            <person name="Larimer J."/>
            <person name="McCowan C."/>
            <person name="Murphy C."/>
            <person name="Neiman D."/>
            <person name="Pearson M."/>
            <person name="Priest M."/>
            <person name="Roberts A."/>
            <person name="Saif S."/>
            <person name="Shea T."/>
            <person name="Sisk P."/>
            <person name="Sykes S."/>
            <person name="Wortman J."/>
            <person name="Nusbaum C."/>
            <person name="Birren B."/>
        </authorList>
    </citation>
    <scope>NUCLEOTIDE SEQUENCE [LARGE SCALE GENOMIC DNA]</scope>
    <source>
        <strain evidence="1 2">NIPH 1859</strain>
    </source>
</reference>
<protein>
    <recommendedName>
        <fullName evidence="3">DUF3396 domain-containing protein</fullName>
    </recommendedName>
</protein>
<dbReference type="EMBL" id="APRZ01000015">
    <property type="protein sequence ID" value="ENX34677.1"/>
    <property type="molecule type" value="Genomic_DNA"/>
</dbReference>
<evidence type="ECO:0008006" key="3">
    <source>
        <dbReference type="Google" id="ProtNLM"/>
    </source>
</evidence>